<dbReference type="CDD" id="cd11386">
    <property type="entry name" value="MCP_signal"/>
    <property type="match status" value="1"/>
</dbReference>
<evidence type="ECO:0000256" key="2">
    <source>
        <dbReference type="ARBA" id="ARBA00022475"/>
    </source>
</evidence>
<dbReference type="InterPro" id="IPR004089">
    <property type="entry name" value="MCPsignal_dom"/>
</dbReference>
<dbReference type="FunFam" id="3.30.450.20:FF:000046">
    <property type="entry name" value="Aerotaxis sensor receptor"/>
    <property type="match status" value="1"/>
</dbReference>
<evidence type="ECO:0000256" key="10">
    <source>
        <dbReference type="PROSITE-ProRule" id="PRU00284"/>
    </source>
</evidence>
<dbReference type="EMBL" id="VJOL01000080">
    <property type="protein sequence ID" value="TSE27787.1"/>
    <property type="molecule type" value="Genomic_DNA"/>
</dbReference>
<keyword evidence="6 11" id="KW-0812">Transmembrane</keyword>
<evidence type="ECO:0000256" key="5">
    <source>
        <dbReference type="ARBA" id="ARBA00022519"/>
    </source>
</evidence>
<dbReference type="GO" id="GO:0007165">
    <property type="term" value="P:signal transduction"/>
    <property type="evidence" value="ECO:0007669"/>
    <property type="project" value="UniProtKB-KW"/>
</dbReference>
<keyword evidence="8 11" id="KW-0472">Membrane</keyword>
<feature type="transmembrane region" description="Helical" evidence="11">
    <location>
        <begin position="167"/>
        <end position="186"/>
    </location>
</feature>
<dbReference type="Pfam" id="PF00015">
    <property type="entry name" value="MCPsignal"/>
    <property type="match status" value="1"/>
</dbReference>
<evidence type="ECO:0000256" key="9">
    <source>
        <dbReference type="ARBA" id="ARBA00029447"/>
    </source>
</evidence>
<keyword evidence="10" id="KW-0807">Transducer</keyword>
<comment type="subcellular location">
    <subcellularLocation>
        <location evidence="1">Cell inner membrane</location>
        <topology evidence="1">Multi-pass membrane protein</topology>
    </subcellularLocation>
</comment>
<dbReference type="SMART" id="SM00283">
    <property type="entry name" value="MA"/>
    <property type="match status" value="1"/>
</dbReference>
<gene>
    <name evidence="14" type="primary">aer_2</name>
    <name evidence="14" type="ORF">Tther_02501</name>
</gene>
<dbReference type="InterPro" id="IPR001610">
    <property type="entry name" value="PAC"/>
</dbReference>
<dbReference type="PROSITE" id="PS50112">
    <property type="entry name" value="PAS"/>
    <property type="match status" value="1"/>
</dbReference>
<reference evidence="14 15" key="1">
    <citation type="submission" date="2019-07" db="EMBL/GenBank/DDBJ databases">
        <title>Tepidimonas thermarum AA-1 draft genome.</title>
        <authorList>
            <person name="Da Costa M.S."/>
            <person name="Froufe H.J.C."/>
            <person name="Egas C."/>
            <person name="Albuquerque L."/>
        </authorList>
    </citation>
    <scope>NUCLEOTIDE SEQUENCE [LARGE SCALE GENOMIC DNA]</scope>
    <source>
        <strain evidence="14 15">AA-1</strain>
    </source>
</reference>
<dbReference type="FunFam" id="1.10.287.950:FF:000001">
    <property type="entry name" value="Methyl-accepting chemotaxis sensory transducer"/>
    <property type="match status" value="1"/>
</dbReference>
<dbReference type="GO" id="GO:0004888">
    <property type="term" value="F:transmembrane signaling receptor activity"/>
    <property type="evidence" value="ECO:0007669"/>
    <property type="project" value="TreeGrafter"/>
</dbReference>
<protein>
    <submittedName>
        <fullName evidence="14">Aerotaxis receptor</fullName>
    </submittedName>
</protein>
<evidence type="ECO:0000256" key="1">
    <source>
        <dbReference type="ARBA" id="ARBA00004429"/>
    </source>
</evidence>
<evidence type="ECO:0000313" key="14">
    <source>
        <dbReference type="EMBL" id="TSE27787.1"/>
    </source>
</evidence>
<dbReference type="InterPro" id="IPR000014">
    <property type="entry name" value="PAS"/>
</dbReference>
<evidence type="ECO:0000256" key="6">
    <source>
        <dbReference type="ARBA" id="ARBA00022692"/>
    </source>
</evidence>
<dbReference type="Gene3D" id="3.30.450.20">
    <property type="entry name" value="PAS domain"/>
    <property type="match status" value="1"/>
</dbReference>
<dbReference type="PROSITE" id="PS50111">
    <property type="entry name" value="CHEMOTAXIS_TRANSDUC_2"/>
    <property type="match status" value="1"/>
</dbReference>
<feature type="domain" description="Methyl-accepting transducer" evidence="12">
    <location>
        <begin position="278"/>
        <end position="507"/>
    </location>
</feature>
<dbReference type="OrthoDB" id="9806477at2"/>
<dbReference type="Pfam" id="PF08447">
    <property type="entry name" value="PAS_3"/>
    <property type="match status" value="1"/>
</dbReference>
<dbReference type="PANTHER" id="PTHR43531">
    <property type="entry name" value="PROTEIN ICFG"/>
    <property type="match status" value="1"/>
</dbReference>
<evidence type="ECO:0000256" key="8">
    <source>
        <dbReference type="ARBA" id="ARBA00023136"/>
    </source>
</evidence>
<dbReference type="InterPro" id="IPR013655">
    <property type="entry name" value="PAS_fold_3"/>
</dbReference>
<accession>A0A554WW38</accession>
<comment type="similarity">
    <text evidence="9">Belongs to the methyl-accepting chemotaxis (MCP) protein family.</text>
</comment>
<keyword evidence="14" id="KW-0675">Receptor</keyword>
<dbReference type="InterPro" id="IPR035965">
    <property type="entry name" value="PAS-like_dom_sf"/>
</dbReference>
<organism evidence="14 15">
    <name type="scientific">Tepidimonas thermarum</name>
    <dbReference type="NCBI Taxonomy" id="335431"/>
    <lineage>
        <taxon>Bacteria</taxon>
        <taxon>Pseudomonadati</taxon>
        <taxon>Pseudomonadota</taxon>
        <taxon>Betaproteobacteria</taxon>
        <taxon>Burkholderiales</taxon>
        <taxon>Tepidimonas</taxon>
    </lineage>
</organism>
<sequence>MRVNLPVTQHNYPFPKGYTLVSTTDLESRITYCNPMFVEVSGFSREELLGQPHNIVRHPDMPAEVFRDMWDTLKAGKPWTGAVKNRRKNGDHYWVLANATPLLYDGKTIGYLSVRTEASPEQIAAAEALYARMRREAETGRPTVGLREGHPVALGWRGALTRLRPTTSGWILLALLTMLAVASGLGHGAKSLLGDNTAAIAAELTIEAVLALALWRWLHRRTLAPVQRAQNLATRIAGGDLNLAQERIDAPAPFGALLRALRQAGLNVFGVVRDIRDEATQLDVAAQEIAAANQDLSNRGESQASALEQSAASLTQLVETVRATTASAQRAAQRVQTASDAAHGAAQQAEALRSAMDHTRATAERIAQITHIIENIAFQTNILALNAAVEAARAGEAGRGFAVVAGEVRALAQRSGQAAKDIKALIDETVQAVDSGAEQSQRTQASMTALRHDVDDARTLVQEIADASEQQLAALSQLQQAVQQLDDITQRNAAMVEEVAASAAALRAQSQQLQQGVGLFRVDNR</sequence>
<dbReference type="NCBIfam" id="TIGR00229">
    <property type="entry name" value="sensory_box"/>
    <property type="match status" value="1"/>
</dbReference>
<keyword evidence="15" id="KW-1185">Reference proteome</keyword>
<evidence type="ECO:0000256" key="11">
    <source>
        <dbReference type="SAM" id="Phobius"/>
    </source>
</evidence>
<dbReference type="SUPFAM" id="SSF58104">
    <property type="entry name" value="Methyl-accepting chemotaxis protein (MCP) signaling domain"/>
    <property type="match status" value="1"/>
</dbReference>
<dbReference type="CDD" id="cd00130">
    <property type="entry name" value="PAS"/>
    <property type="match status" value="1"/>
</dbReference>
<keyword evidence="3" id="KW-0488">Methylation</keyword>
<keyword evidence="7 11" id="KW-1133">Transmembrane helix</keyword>
<dbReference type="AlphaFoldDB" id="A0A554WW38"/>
<name>A0A554WW38_9BURK</name>
<evidence type="ECO:0000313" key="15">
    <source>
        <dbReference type="Proteomes" id="UP000318542"/>
    </source>
</evidence>
<dbReference type="GO" id="GO:0052131">
    <property type="term" value="P:positive aerotaxis"/>
    <property type="evidence" value="ECO:0007669"/>
    <property type="project" value="UniProtKB-ARBA"/>
</dbReference>
<dbReference type="InterPro" id="IPR051310">
    <property type="entry name" value="MCP_chemotaxis"/>
</dbReference>
<dbReference type="RefSeq" id="WP_143904407.1">
    <property type="nucleotide sequence ID" value="NZ_VJOL01000080.1"/>
</dbReference>
<dbReference type="SMART" id="SM00091">
    <property type="entry name" value="PAS"/>
    <property type="match status" value="1"/>
</dbReference>
<keyword evidence="5" id="KW-0997">Cell inner membrane</keyword>
<dbReference type="GO" id="GO:0005886">
    <property type="term" value="C:plasma membrane"/>
    <property type="evidence" value="ECO:0007669"/>
    <property type="project" value="UniProtKB-SubCell"/>
</dbReference>
<dbReference type="Gene3D" id="1.10.287.950">
    <property type="entry name" value="Methyl-accepting chemotaxis protein"/>
    <property type="match status" value="1"/>
</dbReference>
<feature type="transmembrane region" description="Helical" evidence="11">
    <location>
        <begin position="198"/>
        <end position="218"/>
    </location>
</feature>
<dbReference type="PANTHER" id="PTHR43531:SF14">
    <property type="entry name" value="METHYL-ACCEPTING CHEMOTAXIS PROTEIN I-RELATED"/>
    <property type="match status" value="1"/>
</dbReference>
<evidence type="ECO:0000256" key="3">
    <source>
        <dbReference type="ARBA" id="ARBA00022481"/>
    </source>
</evidence>
<dbReference type="SMART" id="SM00086">
    <property type="entry name" value="PAC"/>
    <property type="match status" value="1"/>
</dbReference>
<evidence type="ECO:0000259" key="13">
    <source>
        <dbReference type="PROSITE" id="PS50112"/>
    </source>
</evidence>
<feature type="domain" description="PAS" evidence="13">
    <location>
        <begin position="25"/>
        <end position="76"/>
    </location>
</feature>
<evidence type="ECO:0000259" key="12">
    <source>
        <dbReference type="PROSITE" id="PS50111"/>
    </source>
</evidence>
<evidence type="ECO:0000256" key="4">
    <source>
        <dbReference type="ARBA" id="ARBA00022500"/>
    </source>
</evidence>
<comment type="caution">
    <text evidence="14">The sequence shown here is derived from an EMBL/GenBank/DDBJ whole genome shotgun (WGS) entry which is preliminary data.</text>
</comment>
<proteinExistence type="inferred from homology"/>
<dbReference type="SUPFAM" id="SSF55785">
    <property type="entry name" value="PYP-like sensor domain (PAS domain)"/>
    <property type="match status" value="1"/>
</dbReference>
<keyword evidence="2" id="KW-1003">Cell membrane</keyword>
<evidence type="ECO:0000256" key="7">
    <source>
        <dbReference type="ARBA" id="ARBA00022989"/>
    </source>
</evidence>
<dbReference type="Proteomes" id="UP000318542">
    <property type="component" value="Unassembled WGS sequence"/>
</dbReference>
<keyword evidence="4" id="KW-0145">Chemotaxis</keyword>